<dbReference type="PIRSF" id="PIRSF037595">
    <property type="entry name" value="Toll-like_receptor"/>
    <property type="match status" value="1"/>
</dbReference>
<evidence type="ECO:0000256" key="1">
    <source>
        <dbReference type="ARBA" id="ARBA00004479"/>
    </source>
</evidence>
<gene>
    <name evidence="14" type="ORF">LSH36_852g00007</name>
</gene>
<feature type="signal peptide" evidence="12">
    <location>
        <begin position="1"/>
        <end position="27"/>
    </location>
</feature>
<dbReference type="GO" id="GO:0005886">
    <property type="term" value="C:plasma membrane"/>
    <property type="evidence" value="ECO:0007669"/>
    <property type="project" value="TreeGrafter"/>
</dbReference>
<evidence type="ECO:0000256" key="4">
    <source>
        <dbReference type="ARBA" id="ARBA00022692"/>
    </source>
</evidence>
<dbReference type="PROSITE" id="PS51450">
    <property type="entry name" value="LRR"/>
    <property type="match status" value="2"/>
</dbReference>
<dbReference type="PROSITE" id="PS50104">
    <property type="entry name" value="TIR"/>
    <property type="match status" value="1"/>
</dbReference>
<dbReference type="SMART" id="SM00369">
    <property type="entry name" value="LRR_TYP"/>
    <property type="match status" value="5"/>
</dbReference>
<dbReference type="SUPFAM" id="SSF52200">
    <property type="entry name" value="Toll/Interleukin receptor TIR domain"/>
    <property type="match status" value="1"/>
</dbReference>
<keyword evidence="9" id="KW-0675">Receptor</keyword>
<sequence length="894" mass="102600">MEGFFANPRIIALTVFTYFHAWTVVDGGCTVPRKFYRCPLRIFHPCRCTDSTVKGLPGIEVICRHEYTTCNQPGPKPFKSIPILPRDLVVLDLDRNAVNSIRSDDFKGCTSLRSLLLRKNLLATIAADAFSDLANLQHLHLHYNRLQLDDDNSLPSGVLDPLKSLIDLKVHCNIPGKLSKYRKDFFRNKTSLKSITLDSVNNARLPKPEHDIKLKTLSHIELYDILHELGHQFDNWDDVGIKYLGVYSACGSSQQLSEINTDVFNHLPHLEYLDISWNPKLSLMGKIMKALKALSGSKVHILSLKNNGNGSHDIDNLSTAFFNTLKAINLTELYLDGNGIVDLQPTNDLSSYLPHLEVFSMPYNRLFGNIVSVINRTKNMENLRVIDMDKQTRRLTHSDDLTEIRYIRKSSQNDAYINLPPKLREIHLSDAIDFMVATLTKIIINEGPQNISLIDLSRNKFQVLKGPLIFHNPLYSSHQIERLNLSDCSISYICKTLFPSDGNLTIISLDLSKNIELGQFFIGDNKGEIMGNLNHTGIQVLNISMTFTKYLHRNFFKYLKTIRELILSNNALVYWPDSINQLHKLVNLDLSFNKFLQLPSCSTAFLRECAQQNGGLRLDISNNPLLVSCRSLSFLLWILHYPSTITLVNEDRITFEKGTISELPDMIHFVEINCRSEIWAKVAGGMCALMFLATYIAVMVHRNRWTIKFFFVELSRRRKGYESQTNEEDFEYDAFVAYHKDSLTWLVQEMVEHLEGRLTVEPLRLCLHHRDWLPGIPIEENVLSSIKKSRRTVILLTRSFLRSNWCDFEFQMARIHGFDEGQDILVIVQLDDVRDTEMNRTLLNLRKTHTWLERPDPENAEAVGAFWERLRKALKSSSRKPTDCICGHSCKDED</sequence>
<evidence type="ECO:0000256" key="2">
    <source>
        <dbReference type="ARBA" id="ARBA00009634"/>
    </source>
</evidence>
<dbReference type="InterPro" id="IPR003591">
    <property type="entry name" value="Leu-rich_rpt_typical-subtyp"/>
</dbReference>
<reference evidence="14" key="1">
    <citation type="journal article" date="2023" name="Mol. Biol. Evol.">
        <title>Third-Generation Sequencing Reveals the Adaptive Role of the Epigenome in Three Deep-Sea Polychaetes.</title>
        <authorList>
            <person name="Perez M."/>
            <person name="Aroh O."/>
            <person name="Sun Y."/>
            <person name="Lan Y."/>
            <person name="Juniper S.K."/>
            <person name="Young C.R."/>
            <person name="Angers B."/>
            <person name="Qian P.Y."/>
        </authorList>
    </citation>
    <scope>NUCLEOTIDE SEQUENCE</scope>
    <source>
        <strain evidence="14">P08H-3</strain>
    </source>
</reference>
<dbReference type="AlphaFoldDB" id="A0AAD9J0F8"/>
<dbReference type="PANTHER" id="PTHR24365:SF541">
    <property type="entry name" value="PROTEIN TOLL-RELATED"/>
    <property type="match status" value="1"/>
</dbReference>
<organism evidence="14 15">
    <name type="scientific">Paralvinella palmiformis</name>
    <dbReference type="NCBI Taxonomy" id="53620"/>
    <lineage>
        <taxon>Eukaryota</taxon>
        <taxon>Metazoa</taxon>
        <taxon>Spiralia</taxon>
        <taxon>Lophotrochozoa</taxon>
        <taxon>Annelida</taxon>
        <taxon>Polychaeta</taxon>
        <taxon>Sedentaria</taxon>
        <taxon>Canalipalpata</taxon>
        <taxon>Terebellida</taxon>
        <taxon>Terebelliformia</taxon>
        <taxon>Alvinellidae</taxon>
        <taxon>Paralvinella</taxon>
    </lineage>
</organism>
<dbReference type="GO" id="GO:0002224">
    <property type="term" value="P:toll-like receptor signaling pathway"/>
    <property type="evidence" value="ECO:0007669"/>
    <property type="project" value="InterPro"/>
</dbReference>
<evidence type="ECO:0000256" key="9">
    <source>
        <dbReference type="ARBA" id="ARBA00023170"/>
    </source>
</evidence>
<dbReference type="InterPro" id="IPR035897">
    <property type="entry name" value="Toll_tir_struct_dom_sf"/>
</dbReference>
<keyword evidence="8 11" id="KW-0472">Membrane</keyword>
<dbReference type="Gene3D" id="3.80.10.10">
    <property type="entry name" value="Ribonuclease Inhibitor"/>
    <property type="match status" value="3"/>
</dbReference>
<evidence type="ECO:0000259" key="13">
    <source>
        <dbReference type="PROSITE" id="PS50104"/>
    </source>
</evidence>
<feature type="chain" id="PRO_5042014809" description="TIR domain-containing protein" evidence="12">
    <location>
        <begin position="28"/>
        <end position="894"/>
    </location>
</feature>
<dbReference type="Pfam" id="PF13855">
    <property type="entry name" value="LRR_8"/>
    <property type="match status" value="1"/>
</dbReference>
<comment type="similarity">
    <text evidence="2">Belongs to the Toll-like receptor family.</text>
</comment>
<dbReference type="PANTHER" id="PTHR24365">
    <property type="entry name" value="TOLL-LIKE RECEPTOR"/>
    <property type="match status" value="1"/>
</dbReference>
<dbReference type="Pfam" id="PF01582">
    <property type="entry name" value="TIR"/>
    <property type="match status" value="1"/>
</dbReference>
<dbReference type="InterPro" id="IPR017241">
    <property type="entry name" value="Toll-like_receptor"/>
</dbReference>
<name>A0AAD9J0F8_9ANNE</name>
<dbReference type="GO" id="GO:0004888">
    <property type="term" value="F:transmembrane signaling receptor activity"/>
    <property type="evidence" value="ECO:0007669"/>
    <property type="project" value="InterPro"/>
</dbReference>
<dbReference type="Gene3D" id="3.40.50.10140">
    <property type="entry name" value="Toll/interleukin-1 receptor homology (TIR) domain"/>
    <property type="match status" value="1"/>
</dbReference>
<keyword evidence="3" id="KW-0433">Leucine-rich repeat</keyword>
<protein>
    <recommendedName>
        <fullName evidence="13">TIR domain-containing protein</fullName>
    </recommendedName>
</protein>
<keyword evidence="15" id="KW-1185">Reference proteome</keyword>
<evidence type="ECO:0000256" key="10">
    <source>
        <dbReference type="ARBA" id="ARBA00023180"/>
    </source>
</evidence>
<evidence type="ECO:0000256" key="8">
    <source>
        <dbReference type="ARBA" id="ARBA00023136"/>
    </source>
</evidence>
<comment type="caution">
    <text evidence="14">The sequence shown here is derived from an EMBL/GenBank/DDBJ whole genome shotgun (WGS) entry which is preliminary data.</text>
</comment>
<accession>A0AAD9J0F8</accession>
<dbReference type="InterPro" id="IPR001611">
    <property type="entry name" value="Leu-rich_rpt"/>
</dbReference>
<dbReference type="SMART" id="SM00255">
    <property type="entry name" value="TIR"/>
    <property type="match status" value="1"/>
</dbReference>
<feature type="transmembrane region" description="Helical" evidence="11">
    <location>
        <begin position="678"/>
        <end position="698"/>
    </location>
</feature>
<dbReference type="Proteomes" id="UP001208570">
    <property type="component" value="Unassembled WGS sequence"/>
</dbReference>
<evidence type="ECO:0000256" key="6">
    <source>
        <dbReference type="ARBA" id="ARBA00022737"/>
    </source>
</evidence>
<keyword evidence="5 12" id="KW-0732">Signal</keyword>
<dbReference type="EMBL" id="JAODUP010000852">
    <property type="protein sequence ID" value="KAK2143345.1"/>
    <property type="molecule type" value="Genomic_DNA"/>
</dbReference>
<evidence type="ECO:0000256" key="12">
    <source>
        <dbReference type="SAM" id="SignalP"/>
    </source>
</evidence>
<dbReference type="SUPFAM" id="SSF52058">
    <property type="entry name" value="L domain-like"/>
    <property type="match status" value="1"/>
</dbReference>
<proteinExistence type="inferred from homology"/>
<dbReference type="InterPro" id="IPR032675">
    <property type="entry name" value="LRR_dom_sf"/>
</dbReference>
<evidence type="ECO:0000313" key="15">
    <source>
        <dbReference type="Proteomes" id="UP001208570"/>
    </source>
</evidence>
<dbReference type="InterPro" id="IPR000157">
    <property type="entry name" value="TIR_dom"/>
</dbReference>
<comment type="subcellular location">
    <subcellularLocation>
        <location evidence="1">Membrane</location>
        <topology evidence="1">Single-pass type I membrane protein</topology>
    </subcellularLocation>
</comment>
<evidence type="ECO:0000256" key="11">
    <source>
        <dbReference type="SAM" id="Phobius"/>
    </source>
</evidence>
<keyword evidence="6" id="KW-0677">Repeat</keyword>
<dbReference type="GO" id="GO:0006955">
    <property type="term" value="P:immune response"/>
    <property type="evidence" value="ECO:0007669"/>
    <property type="project" value="InterPro"/>
</dbReference>
<evidence type="ECO:0000256" key="7">
    <source>
        <dbReference type="ARBA" id="ARBA00022989"/>
    </source>
</evidence>
<keyword evidence="4 11" id="KW-0812">Transmembrane</keyword>
<dbReference type="SUPFAM" id="SSF52047">
    <property type="entry name" value="RNI-like"/>
    <property type="match status" value="1"/>
</dbReference>
<evidence type="ECO:0000313" key="14">
    <source>
        <dbReference type="EMBL" id="KAK2143345.1"/>
    </source>
</evidence>
<keyword evidence="7 11" id="KW-1133">Transmembrane helix</keyword>
<evidence type="ECO:0000256" key="5">
    <source>
        <dbReference type="ARBA" id="ARBA00022729"/>
    </source>
</evidence>
<dbReference type="PRINTS" id="PR01537">
    <property type="entry name" value="INTRLKN1R1F"/>
</dbReference>
<keyword evidence="10" id="KW-0325">Glycoprotein</keyword>
<feature type="domain" description="TIR" evidence="13">
    <location>
        <begin position="730"/>
        <end position="874"/>
    </location>
</feature>
<evidence type="ECO:0000256" key="3">
    <source>
        <dbReference type="ARBA" id="ARBA00022614"/>
    </source>
</evidence>